<proteinExistence type="predicted"/>
<sequence length="134" mass="14904">MLLLPKQYAKLGAATGHSSGIIVKVVFMMVANRKIKCRFRLYAALRLLHGQDEPLSHQKLHALWHVARIDDVESLLQVCKAGTLIVRGFGAKTQQNVVAAIKALHKSQAFYYHVGLKAPPQTHPLNSLVQTFII</sequence>
<organism evidence="1 2">
    <name type="scientific">Deminuibacter soli</name>
    <dbReference type="NCBI Taxonomy" id="2291815"/>
    <lineage>
        <taxon>Bacteria</taxon>
        <taxon>Pseudomonadati</taxon>
        <taxon>Bacteroidota</taxon>
        <taxon>Chitinophagia</taxon>
        <taxon>Chitinophagales</taxon>
        <taxon>Chitinophagaceae</taxon>
        <taxon>Deminuibacter</taxon>
    </lineage>
</organism>
<dbReference type="Gene3D" id="1.10.150.20">
    <property type="entry name" value="5' to 3' exonuclease, C-terminal subdomain"/>
    <property type="match status" value="1"/>
</dbReference>
<comment type="caution">
    <text evidence="1">The sequence shown here is derived from an EMBL/GenBank/DDBJ whole genome shotgun (WGS) entry which is preliminary data.</text>
</comment>
<reference evidence="1 2" key="1">
    <citation type="submission" date="2018-08" db="EMBL/GenBank/DDBJ databases">
        <title>Chitinophagaceae sp. K23C18032701, a novel bacterium isolated from forest soil.</title>
        <authorList>
            <person name="Wang C."/>
        </authorList>
    </citation>
    <scope>NUCLEOTIDE SEQUENCE [LARGE SCALE GENOMIC DNA]</scope>
    <source>
        <strain evidence="1 2">K23C18032701</strain>
    </source>
</reference>
<name>A0A3E1NFZ2_9BACT</name>
<protein>
    <submittedName>
        <fullName evidence="1">Uncharacterized protein</fullName>
    </submittedName>
</protein>
<dbReference type="Proteomes" id="UP000261284">
    <property type="component" value="Unassembled WGS sequence"/>
</dbReference>
<evidence type="ECO:0000313" key="1">
    <source>
        <dbReference type="EMBL" id="RFM26880.1"/>
    </source>
</evidence>
<accession>A0A3E1NFZ2</accession>
<gene>
    <name evidence="1" type="ORF">DXN05_17995</name>
</gene>
<evidence type="ECO:0000313" key="2">
    <source>
        <dbReference type="Proteomes" id="UP000261284"/>
    </source>
</evidence>
<dbReference type="AlphaFoldDB" id="A0A3E1NFZ2"/>
<dbReference type="EMBL" id="QTJU01000007">
    <property type="protein sequence ID" value="RFM26880.1"/>
    <property type="molecule type" value="Genomic_DNA"/>
</dbReference>
<keyword evidence="2" id="KW-1185">Reference proteome</keyword>